<dbReference type="CDD" id="cd06577">
    <property type="entry name" value="PASTA_pknB"/>
    <property type="match status" value="2"/>
</dbReference>
<keyword evidence="8" id="KW-1185">Reference proteome</keyword>
<keyword evidence="5" id="KW-0812">Transmembrane</keyword>
<keyword evidence="7" id="KW-0723">Serine/threonine-protein kinase</keyword>
<keyword evidence="7" id="KW-0808">Transferase</keyword>
<dbReference type="InterPro" id="IPR001876">
    <property type="entry name" value="Znf_RanBP2"/>
</dbReference>
<feature type="domain" description="RanBP2-type" evidence="6">
    <location>
        <begin position="1"/>
        <end position="27"/>
    </location>
</feature>
<feature type="region of interest" description="Disordered" evidence="4">
    <location>
        <begin position="29"/>
        <end position="51"/>
    </location>
</feature>
<dbReference type="GO" id="GO:0004674">
    <property type="term" value="F:protein serine/threonine kinase activity"/>
    <property type="evidence" value="ECO:0007669"/>
    <property type="project" value="UniProtKB-KW"/>
</dbReference>
<comment type="caution">
    <text evidence="7">The sequence shown here is derived from an EMBL/GenBank/DDBJ whole genome shotgun (WGS) entry which is preliminary data.</text>
</comment>
<keyword evidence="5" id="KW-1133">Transmembrane helix</keyword>
<keyword evidence="5" id="KW-0472">Membrane</keyword>
<dbReference type="AlphaFoldDB" id="A0A6I1GVK0"/>
<dbReference type="EMBL" id="WBVT01000011">
    <property type="protein sequence ID" value="KAB7790481.1"/>
    <property type="molecule type" value="Genomic_DNA"/>
</dbReference>
<keyword evidence="3" id="KW-0862">Zinc</keyword>
<accession>A0A6I1GVK0</accession>
<dbReference type="Pfam" id="PF03793">
    <property type="entry name" value="PASTA"/>
    <property type="match status" value="1"/>
</dbReference>
<keyword evidence="1" id="KW-0479">Metal-binding</keyword>
<organism evidence="7 8">
    <name type="scientific">Bifidobacterium leontopitheci</name>
    <dbReference type="NCBI Taxonomy" id="2650774"/>
    <lineage>
        <taxon>Bacteria</taxon>
        <taxon>Bacillati</taxon>
        <taxon>Actinomycetota</taxon>
        <taxon>Actinomycetes</taxon>
        <taxon>Bifidobacteriales</taxon>
        <taxon>Bifidobacteriaceae</taxon>
        <taxon>Bifidobacterium</taxon>
    </lineage>
</organism>
<evidence type="ECO:0000256" key="1">
    <source>
        <dbReference type="ARBA" id="ARBA00022723"/>
    </source>
</evidence>
<sequence>MWLCQYCGNGNPADARFCARCGKPRVTMTQGQVPMPPSSSNAHAMPGAHPQVPLPPSAMPAAWDATLQDPVPPAMMSPTQISTVPVPSASMSPVMPPLPTPPSTPASNATAAAPQRKRAKVVIAAILTVLLVLSAGGLTAYVTYRNELWGGVTVPELPSPKGTAKASGVVERLRQKGIATQTVQEFSGKPSGTYLGLRNAQSGQRIGKGVTVHVRESKGPGVPAGTNGSNVSTVRKRLDDMGVPVHYGKVTVSKDSTVKAGTVISTSPADGEPVKDTNAGIHVGVAQPDDGSAIPVDILGKDVDTVRKALESHGHTVTVVKRFSSRRYVGKVSGSEPALGASLDDGQKVTLYQGVDVTGRSDVLAESGFVPEMNAYEQDPIGLAGKYCTADDEHCLTLQQVAGDHEYTYLRIEDTDDKATAETRWWSMCYAGEFGCPVEHDSTDDFSKDFQYNQPSGVIEMHDIDSETPMCGTTRMFRPGVGSICDHGKYLTDWDTMAGDDDSTGAQWTAGYFFMFFPVGADIDSLEQSGYFSAQALAQTRSGKAVDTDRPFILKRDNDALPSRTASADGDTFRNAFLPGGSEFAMTPAPSDETAYYLVEDGIDWSAVPDETSR</sequence>
<dbReference type="GO" id="GO:0008270">
    <property type="term" value="F:zinc ion binding"/>
    <property type="evidence" value="ECO:0007669"/>
    <property type="project" value="UniProtKB-KW"/>
</dbReference>
<evidence type="ECO:0000256" key="3">
    <source>
        <dbReference type="ARBA" id="ARBA00022833"/>
    </source>
</evidence>
<evidence type="ECO:0000256" key="5">
    <source>
        <dbReference type="SAM" id="Phobius"/>
    </source>
</evidence>
<evidence type="ECO:0000313" key="7">
    <source>
        <dbReference type="EMBL" id="KAB7790481.1"/>
    </source>
</evidence>
<protein>
    <submittedName>
        <fullName evidence="7">Serine/threonine protein kinase</fullName>
    </submittedName>
</protein>
<dbReference type="PROSITE" id="PS50199">
    <property type="entry name" value="ZF_RANBP2_2"/>
    <property type="match status" value="1"/>
</dbReference>
<dbReference type="Proteomes" id="UP000441772">
    <property type="component" value="Unassembled WGS sequence"/>
</dbReference>
<evidence type="ECO:0000259" key="6">
    <source>
        <dbReference type="PROSITE" id="PS50199"/>
    </source>
</evidence>
<reference evidence="7 8" key="1">
    <citation type="submission" date="2019-09" db="EMBL/GenBank/DDBJ databases">
        <title>Characterization of the phylogenetic diversity of two novel species belonging to the genus Bifidobacterium: Bifidobacterium cebidarum sp. nov. and Bifidobacterium leontopitheci sp. nov.</title>
        <authorList>
            <person name="Lugli G.A."/>
            <person name="Duranti S."/>
            <person name="Milani C."/>
            <person name="Turroni F."/>
            <person name="Ventura M."/>
        </authorList>
    </citation>
    <scope>NUCLEOTIDE SEQUENCE [LARGE SCALE GENOMIC DNA]</scope>
    <source>
        <strain evidence="7 8">LMG 31471</strain>
    </source>
</reference>
<evidence type="ECO:0000313" key="8">
    <source>
        <dbReference type="Proteomes" id="UP000441772"/>
    </source>
</evidence>
<proteinExistence type="predicted"/>
<keyword evidence="7" id="KW-0418">Kinase</keyword>
<dbReference type="InterPro" id="IPR005543">
    <property type="entry name" value="PASTA_dom"/>
</dbReference>
<keyword evidence="2" id="KW-0863">Zinc-finger</keyword>
<evidence type="ECO:0000256" key="2">
    <source>
        <dbReference type="ARBA" id="ARBA00022771"/>
    </source>
</evidence>
<dbReference type="Gene3D" id="3.30.10.20">
    <property type="match status" value="2"/>
</dbReference>
<name>A0A6I1GVK0_9BIFI</name>
<gene>
    <name evidence="7" type="ORF">F7D09_0977</name>
</gene>
<evidence type="ECO:0000256" key="4">
    <source>
        <dbReference type="SAM" id="MobiDB-lite"/>
    </source>
</evidence>
<feature type="transmembrane region" description="Helical" evidence="5">
    <location>
        <begin position="121"/>
        <end position="144"/>
    </location>
</feature>
<feature type="compositionally biased region" description="Polar residues" evidence="4">
    <location>
        <begin position="29"/>
        <end position="42"/>
    </location>
</feature>
<dbReference type="PROSITE" id="PS01358">
    <property type="entry name" value="ZF_RANBP2_1"/>
    <property type="match status" value="1"/>
</dbReference>